<dbReference type="Gene3D" id="2.150.10.10">
    <property type="entry name" value="Serralysin-like metalloprotease, C-terminal"/>
    <property type="match status" value="3"/>
</dbReference>
<dbReference type="InterPro" id="IPR011049">
    <property type="entry name" value="Serralysin-like_metalloprot_C"/>
</dbReference>
<dbReference type="Pfam" id="PF00353">
    <property type="entry name" value="HemolysinCabind"/>
    <property type="match status" value="7"/>
</dbReference>
<feature type="region of interest" description="Disordered" evidence="5">
    <location>
        <begin position="1975"/>
        <end position="2095"/>
    </location>
</feature>
<feature type="compositionally biased region" description="Acidic residues" evidence="5">
    <location>
        <begin position="2033"/>
        <end position="2044"/>
    </location>
</feature>
<feature type="compositionally biased region" description="Polar residues" evidence="5">
    <location>
        <begin position="1976"/>
        <end position="2005"/>
    </location>
</feature>
<evidence type="ECO:0000256" key="5">
    <source>
        <dbReference type="SAM" id="MobiDB-lite"/>
    </source>
</evidence>
<keyword evidence="3" id="KW-0325">Glycoprotein</keyword>
<keyword evidence="7" id="KW-1185">Reference proteome</keyword>
<dbReference type="InterPro" id="IPR001343">
    <property type="entry name" value="Hemolysn_Ca-bd"/>
</dbReference>
<keyword evidence="6" id="KW-0560">Oxidoreductase</keyword>
<feature type="compositionally biased region" description="Acidic residues" evidence="5">
    <location>
        <begin position="2060"/>
        <end position="2073"/>
    </location>
</feature>
<dbReference type="InterPro" id="IPR010255">
    <property type="entry name" value="Haem_peroxidase_sf"/>
</dbReference>
<dbReference type="GO" id="GO:0004601">
    <property type="term" value="F:peroxidase activity"/>
    <property type="evidence" value="ECO:0007669"/>
    <property type="project" value="UniProtKB-KW"/>
</dbReference>
<name>A0ABY8Q6G2_9RHOB</name>
<dbReference type="Pfam" id="PF03098">
    <property type="entry name" value="An_peroxidase"/>
    <property type="match status" value="3"/>
</dbReference>
<dbReference type="PRINTS" id="PR00313">
    <property type="entry name" value="CABNDNGRPT"/>
</dbReference>
<evidence type="ECO:0000313" key="6">
    <source>
        <dbReference type="EMBL" id="WGV15870.1"/>
    </source>
</evidence>
<dbReference type="EMBL" id="CP124535">
    <property type="protein sequence ID" value="WGV15870.1"/>
    <property type="molecule type" value="Genomic_DNA"/>
</dbReference>
<evidence type="ECO:0000313" key="7">
    <source>
        <dbReference type="Proteomes" id="UP001230978"/>
    </source>
</evidence>
<protein>
    <submittedName>
        <fullName evidence="6">Peroxidase family protein</fullName>
    </submittedName>
</protein>
<dbReference type="PANTHER" id="PTHR11475:SF4">
    <property type="entry name" value="CHORION PEROXIDASE"/>
    <property type="match status" value="1"/>
</dbReference>
<dbReference type="SUPFAM" id="SSF51120">
    <property type="entry name" value="beta-Roll"/>
    <property type="match status" value="6"/>
</dbReference>
<feature type="coiled-coil region" evidence="4">
    <location>
        <begin position="304"/>
        <end position="338"/>
    </location>
</feature>
<dbReference type="PANTHER" id="PTHR11475">
    <property type="entry name" value="OXIDASE/PEROXIDASE"/>
    <property type="match status" value="1"/>
</dbReference>
<dbReference type="Proteomes" id="UP001230978">
    <property type="component" value="Chromosome"/>
</dbReference>
<dbReference type="InterPro" id="IPR018511">
    <property type="entry name" value="Hemolysin-typ_Ca-bd_CS"/>
</dbReference>
<proteinExistence type="predicted"/>
<dbReference type="CDD" id="cd09821">
    <property type="entry name" value="An_peroxidase_bacterial_2"/>
    <property type="match status" value="1"/>
</dbReference>
<evidence type="ECO:0000256" key="2">
    <source>
        <dbReference type="ARBA" id="ARBA00022525"/>
    </source>
</evidence>
<dbReference type="Gene3D" id="1.10.640.10">
    <property type="entry name" value="Haem peroxidase domain superfamily, animal type"/>
    <property type="match status" value="1"/>
</dbReference>
<gene>
    <name evidence="6" type="ORF">QF092_16710</name>
</gene>
<keyword evidence="6" id="KW-0575">Peroxidase</keyword>
<dbReference type="PROSITE" id="PS50292">
    <property type="entry name" value="PEROXIDASE_3"/>
    <property type="match status" value="1"/>
</dbReference>
<keyword evidence="4" id="KW-0175">Coiled coil</keyword>
<keyword evidence="2" id="KW-0964">Secreted</keyword>
<dbReference type="InterPro" id="IPR019791">
    <property type="entry name" value="Haem_peroxidase_animal"/>
</dbReference>
<evidence type="ECO:0000256" key="4">
    <source>
        <dbReference type="SAM" id="Coils"/>
    </source>
</evidence>
<organism evidence="6 7">
    <name type="scientific">Fuscovulum ytuae</name>
    <dbReference type="NCBI Taxonomy" id="3042299"/>
    <lineage>
        <taxon>Bacteria</taxon>
        <taxon>Pseudomonadati</taxon>
        <taxon>Pseudomonadota</taxon>
        <taxon>Alphaproteobacteria</taxon>
        <taxon>Rhodobacterales</taxon>
        <taxon>Paracoccaceae</taxon>
        <taxon>Fuscovulum</taxon>
    </lineage>
</organism>
<dbReference type="RefSeq" id="WP_281465657.1">
    <property type="nucleotide sequence ID" value="NZ_CP124535.1"/>
</dbReference>
<comment type="subcellular location">
    <subcellularLocation>
        <location evidence="1">Secreted</location>
    </subcellularLocation>
</comment>
<sequence>MVTLNLNDLAHILEQIKIAEAHSAAIAGGADARASLEALITNPLIPTGLRTVSGVLNNYTVGYTGNGAADELMQRLLTPEFNVAEMSPERTMTVADPNNPGQMMTITIPSVQTSYAQTSGSVYDSQPRTISNLIADQTLGNIAAISAALQIVGITGVDNLNISKQIHAAYEAAQAQQAGTALLDRPALEAALATEQGQLADAMVARDLAATNLVTAQNTYDAAVLAEAGAQAAYDALMGDVTAATEAVAAAQTDLANAQAAQIAAANELAAAQAAVDAAALDVPTKQAAVDAAQAEVDAAVSTAAATQADLDAAAADLATAQAELDAALAAFAAAEAAPGFIDDVITGLIVTVESQQFTVAQQAYNDAAAADAAADADLAAKQAVLTSAQTALSEATAAQTAAAATLFTETQQKADADAAVVLAETALSMAEADLVAANAAVTTDAGQTAQDLANAEAALGTATTDLATAQGALASAEQAVIDEQADVAAAEAALMPFDNAAAANAAVQALLTEHGVQMDGDNVLLGNVAADLGDTAPFNSFFTIFGQFFDHGLDLTQKGGTGSVYMMLQPDDPLYVPGSPTNFMVLTRATNQAGPDGLLGTADDIRENANETTPWIDLNQVYTSNPSHQVFLREYVMVDGKPVATGHMLESATGGPPTWADIKDQARNMLGIELSDLNVHSVPAVLTDLYGEFVRGANGFPQLVTTSGAVEGQLPTTDGGPALTTTLNALSAGRAFLNDIAHDATPGFVDHDRNPQTGAIQKLPDADGDTANAQPINGFGQATTYDNELLDRHFIVGDGRGNENIALTAVHTVFHGEHNRQVDAVKATLLASTDLALLNEYLLVGLPQGTNPTTLTEAEKAALVWDGERLFQTARFSTEMVYQHLVFEEFVRSVAPQIDPFVFSNSVEIPVGISQEFAQVVYRFGHSMLNETVDMFGYQNNELGLTKETLFDAFLNPVMFDAQGIDAHAAAGAILRGMTRQHGNEIDEFLTDALRNNLVGLPLDLAALNIARARETGIPSLNEARAQFFAQTGNTYLKPYESWTDFAANIKTPLSVVNFIAAYGTHETITSATTFEAKRDAAMKLVLGGEGAPADRLAFLNGPAEATGLNNVDFWIGGLAEAKMTFGGMLGSTFTFVFEAQMEALQNGDRFYYLSRAQGMNLLTQLESDSFADLIQRNTDGEHLGLSINGAAFQTAAWVLEVDQTKQFNADLGNADPTREMDVLSSMNGTGNLVQRGDNYLKYLGGEHVVIGGTAGDDTIIGGAGDDGLWGYDGDDNIEGGFGVDHIHGGEGSDLITDMGTDIGAADVLKGEGGDDLINGGMGLDLIFGGDGRDVLAGGDEAKDIFGGQGDDFIRSPTGGGGIVYGNEGNDWMEGQGNMNTLTGDNSELFFNSRIIGHDVMIAGENDTDFDAESGDDIMIQGIGINRNNGMAGFDWVSYKGNNYDADADMNISIFVNQQNNILRDRFDLVEGLSGWNGNDKLTGREVVVGAYDDAFNAAQVSPTSPIASYSNALLEENVDMIDGLRELVDHLQTFTLTQPNTGEVKVARMSTVNGDDIILGGGGNDTIKGMAGDDIIDGDKWLNVRIELVDDANNAFATTDGLTKQVISLVDGVVTYLGQTINAVAGEALFGGKTLEAALFAREVKAADLNVVREIIDGDAENTGIDTAVYWDERGNYDVTVNADDSVTVTHTVANAVGPVDPTSGRALSNEGSDRLSNIERVQFGLDAGAPTLSVINGTDAGTTITGSAFSEIIFGGGGDDLIRALDGADTISGGLGNDTINAGTGDDTIHWFADHGVDVVNGQGGNLDTFVVHGNQDVETFRIYAVALNGAGTGPVANINNRANLADTLAASGVTLLATTEIVITREVEGVETVVAQLDNIEEIAINTLALGNGLRNGTSEGDTIRVIGNFNPTSLNFNTITIDGSEASETVDISGLESAHRILFRSNGGNDFVVGTLRAQDVIEIAEGSDPATYTETDNGDGTITMSDGTHSVTFTGTMESLPTLAPKGTHQPGEGEGEGSSGTGSEDIGAEGEGSEGTETEGAGTEDNSSGGNDDVADDEAEDADDDAPGSGTGSGTGTGTGTGGGVPVVDGVVLMPGSAAGVMVGDAGDDVIVGGEEGDALLGKGGSDIILGNGGNDVAVGGSGGDVIEGGAGRDVLLGGEGDDVFLAASGDGADMLFGGEGSDTLDLSALTEDAVIDLGAYTAIGTARIGGVTDHLVGIENATGGMGNDVIKASLSINVLTGGDGDDVFVFVSAGTADGDVITDFRPGDKIDLSGIDAMVGMNGNQAFTLADQGTTAAGSLVIREVATENGVDTIIDGFTDGDADADFSITLRGAHTLDSSSFNF</sequence>
<feature type="compositionally biased region" description="Gly residues" evidence="5">
    <location>
        <begin position="2076"/>
        <end position="2092"/>
    </location>
</feature>
<reference evidence="6 7" key="1">
    <citation type="submission" date="2023-04" db="EMBL/GenBank/DDBJ databases">
        <title>YMD61, complete Genome.</title>
        <authorList>
            <person name="Zhang J."/>
        </authorList>
    </citation>
    <scope>NUCLEOTIDE SEQUENCE [LARGE SCALE GENOMIC DNA]</scope>
    <source>
        <strain evidence="6 7">YMD61</strain>
    </source>
</reference>
<accession>A0ABY8Q6G2</accession>
<dbReference type="PROSITE" id="PS00330">
    <property type="entry name" value="HEMOLYSIN_CALCIUM"/>
    <property type="match status" value="5"/>
</dbReference>
<dbReference type="InterPro" id="IPR037120">
    <property type="entry name" value="Haem_peroxidase_sf_animal"/>
</dbReference>
<dbReference type="SUPFAM" id="SSF48113">
    <property type="entry name" value="Heme-dependent peroxidases"/>
    <property type="match status" value="1"/>
</dbReference>
<evidence type="ECO:0000256" key="3">
    <source>
        <dbReference type="ARBA" id="ARBA00023180"/>
    </source>
</evidence>
<evidence type="ECO:0000256" key="1">
    <source>
        <dbReference type="ARBA" id="ARBA00004613"/>
    </source>
</evidence>